<gene>
    <name evidence="2" type="ORF">LCGC14_0140730</name>
</gene>
<sequence length="218" mass="24552">MINTDNPIISLDLETGGLEPGKHSVLSIGAVVVPNPGNFEDKNITYDVTEENSFYVQLEWPTVVVDPRAMQIHKLNIVSPPGYGGDMLSMSQDGTEGLKRFGKWISRLVLHTNQLVYALGVNVGSFDLKMLRSPWNDLNGLFWPFHYRSIDLNSLFFALASRRNMSFSDVKKEITETAWKRSGFSTDMEHHALADAWSNVYVWEECLKQFGGDCEVAC</sequence>
<organism evidence="2">
    <name type="scientific">marine sediment metagenome</name>
    <dbReference type="NCBI Taxonomy" id="412755"/>
    <lineage>
        <taxon>unclassified sequences</taxon>
        <taxon>metagenomes</taxon>
        <taxon>ecological metagenomes</taxon>
    </lineage>
</organism>
<dbReference type="InterPro" id="IPR013520">
    <property type="entry name" value="Ribonucl_H"/>
</dbReference>
<dbReference type="InterPro" id="IPR036397">
    <property type="entry name" value="RNaseH_sf"/>
</dbReference>
<dbReference type="InterPro" id="IPR012337">
    <property type="entry name" value="RNaseH-like_sf"/>
</dbReference>
<evidence type="ECO:0000259" key="1">
    <source>
        <dbReference type="SMART" id="SM00479"/>
    </source>
</evidence>
<dbReference type="AlphaFoldDB" id="A0A0F9VG86"/>
<dbReference type="SUPFAM" id="SSF53098">
    <property type="entry name" value="Ribonuclease H-like"/>
    <property type="match status" value="1"/>
</dbReference>
<feature type="domain" description="Exonuclease" evidence="1">
    <location>
        <begin position="7"/>
        <end position="212"/>
    </location>
</feature>
<name>A0A0F9VG86_9ZZZZ</name>
<protein>
    <recommendedName>
        <fullName evidence="1">Exonuclease domain-containing protein</fullName>
    </recommendedName>
</protein>
<accession>A0A0F9VG86</accession>
<evidence type="ECO:0000313" key="2">
    <source>
        <dbReference type="EMBL" id="KKN98832.1"/>
    </source>
</evidence>
<dbReference type="Gene3D" id="3.30.420.10">
    <property type="entry name" value="Ribonuclease H-like superfamily/Ribonuclease H"/>
    <property type="match status" value="1"/>
</dbReference>
<reference evidence="2" key="1">
    <citation type="journal article" date="2015" name="Nature">
        <title>Complex archaea that bridge the gap between prokaryotes and eukaryotes.</title>
        <authorList>
            <person name="Spang A."/>
            <person name="Saw J.H."/>
            <person name="Jorgensen S.L."/>
            <person name="Zaremba-Niedzwiedzka K."/>
            <person name="Martijn J."/>
            <person name="Lind A.E."/>
            <person name="van Eijk R."/>
            <person name="Schleper C."/>
            <person name="Guy L."/>
            <person name="Ettema T.J."/>
        </authorList>
    </citation>
    <scope>NUCLEOTIDE SEQUENCE</scope>
</reference>
<dbReference type="SMART" id="SM00479">
    <property type="entry name" value="EXOIII"/>
    <property type="match status" value="1"/>
</dbReference>
<dbReference type="EMBL" id="LAZR01000049">
    <property type="protein sequence ID" value="KKN98832.1"/>
    <property type="molecule type" value="Genomic_DNA"/>
</dbReference>
<comment type="caution">
    <text evidence="2">The sequence shown here is derived from an EMBL/GenBank/DDBJ whole genome shotgun (WGS) entry which is preliminary data.</text>
</comment>
<proteinExistence type="predicted"/>
<dbReference type="GO" id="GO:0003676">
    <property type="term" value="F:nucleic acid binding"/>
    <property type="evidence" value="ECO:0007669"/>
    <property type="project" value="InterPro"/>
</dbReference>